<evidence type="ECO:0000313" key="8">
    <source>
        <dbReference type="Proteomes" id="UP000288623"/>
    </source>
</evidence>
<gene>
    <name evidence="7" type="ORF">QI30_02530</name>
</gene>
<comment type="cofactor">
    <cofactor evidence="1 4">
        <name>(R)-lipoate</name>
        <dbReference type="ChEBI" id="CHEBI:83088"/>
    </cofactor>
</comment>
<comment type="caution">
    <text evidence="7">The sequence shown here is derived from an EMBL/GenBank/DDBJ whole genome shotgun (WGS) entry which is preliminary data.</text>
</comment>
<keyword evidence="4" id="KW-0808">Transferase</keyword>
<dbReference type="InterPro" id="IPR001078">
    <property type="entry name" value="2-oxoacid_DH_actylTfrase"/>
</dbReference>
<dbReference type="PROSITE" id="PS51826">
    <property type="entry name" value="PSBD"/>
    <property type="match status" value="1"/>
</dbReference>
<comment type="similarity">
    <text evidence="2 4">Belongs to the 2-oxoacid dehydrogenase family.</text>
</comment>
<dbReference type="Gene3D" id="4.10.320.10">
    <property type="entry name" value="E3-binding domain"/>
    <property type="match status" value="1"/>
</dbReference>
<dbReference type="InterPro" id="IPR023213">
    <property type="entry name" value="CAT-like_dom_sf"/>
</dbReference>
<dbReference type="InterPro" id="IPR000089">
    <property type="entry name" value="Biotin_lipoyl"/>
</dbReference>
<dbReference type="InterPro" id="IPR004167">
    <property type="entry name" value="PSBD"/>
</dbReference>
<dbReference type="SUPFAM" id="SSF52777">
    <property type="entry name" value="CoA-dependent acyltransferases"/>
    <property type="match status" value="1"/>
</dbReference>
<accession>A0A433RXP1</accession>
<dbReference type="Pfam" id="PF02817">
    <property type="entry name" value="E3_binding"/>
    <property type="match status" value="1"/>
</dbReference>
<keyword evidence="3 4" id="KW-0450">Lipoyl</keyword>
<feature type="domain" description="Peripheral subunit-binding (PSBD)" evidence="6">
    <location>
        <begin position="117"/>
        <end position="154"/>
    </location>
</feature>
<name>A0A433RXP1_9BACL</name>
<dbReference type="Pfam" id="PF00198">
    <property type="entry name" value="2-oxoacid_dh"/>
    <property type="match status" value="1"/>
</dbReference>
<dbReference type="AlphaFoldDB" id="A0A433RXP1"/>
<evidence type="ECO:0000256" key="4">
    <source>
        <dbReference type="RuleBase" id="RU003423"/>
    </source>
</evidence>
<dbReference type="Gene3D" id="2.40.50.100">
    <property type="match status" value="1"/>
</dbReference>
<dbReference type="Gene3D" id="3.30.559.10">
    <property type="entry name" value="Chloramphenicol acetyltransferase-like domain"/>
    <property type="match status" value="1"/>
</dbReference>
<dbReference type="GO" id="GO:0006086">
    <property type="term" value="P:pyruvate decarboxylation to acetyl-CoA"/>
    <property type="evidence" value="ECO:0007669"/>
    <property type="project" value="InterPro"/>
</dbReference>
<dbReference type="GO" id="GO:0045254">
    <property type="term" value="C:pyruvate dehydrogenase complex"/>
    <property type="evidence" value="ECO:0007669"/>
    <property type="project" value="InterPro"/>
</dbReference>
<feature type="domain" description="Lipoyl-binding" evidence="5">
    <location>
        <begin position="2"/>
        <end position="79"/>
    </location>
</feature>
<keyword evidence="8" id="KW-1185">Reference proteome</keyword>
<dbReference type="EMBL" id="JTFC01000008">
    <property type="protein sequence ID" value="RUS58043.1"/>
    <property type="molecule type" value="Genomic_DNA"/>
</dbReference>
<dbReference type="EC" id="2.3.1.-" evidence="4"/>
<evidence type="ECO:0000259" key="6">
    <source>
        <dbReference type="PROSITE" id="PS51826"/>
    </source>
</evidence>
<dbReference type="InterPro" id="IPR045257">
    <property type="entry name" value="E2/Pdx1"/>
</dbReference>
<proteinExistence type="inferred from homology"/>
<evidence type="ECO:0000256" key="3">
    <source>
        <dbReference type="ARBA" id="ARBA00022823"/>
    </source>
</evidence>
<evidence type="ECO:0000256" key="2">
    <source>
        <dbReference type="ARBA" id="ARBA00007317"/>
    </source>
</evidence>
<dbReference type="PANTHER" id="PTHR23151">
    <property type="entry name" value="DIHYDROLIPOAMIDE ACETYL/SUCCINYL-TRANSFERASE-RELATED"/>
    <property type="match status" value="1"/>
</dbReference>
<protein>
    <recommendedName>
        <fullName evidence="4">Dihydrolipoamide acetyltransferase component of pyruvate dehydrogenase complex</fullName>
        <ecNumber evidence="4">2.3.1.-</ecNumber>
    </recommendedName>
</protein>
<dbReference type="PROSITE" id="PS50968">
    <property type="entry name" value="BIOTINYL_LIPOYL"/>
    <property type="match status" value="1"/>
</dbReference>
<dbReference type="InterPro" id="IPR011053">
    <property type="entry name" value="Single_hybrid_motif"/>
</dbReference>
<dbReference type="CDD" id="cd06849">
    <property type="entry name" value="lipoyl_domain"/>
    <property type="match status" value="1"/>
</dbReference>
<evidence type="ECO:0000259" key="5">
    <source>
        <dbReference type="PROSITE" id="PS50968"/>
    </source>
</evidence>
<dbReference type="SUPFAM" id="SSF51230">
    <property type="entry name" value="Single hybrid motif"/>
    <property type="match status" value="1"/>
</dbReference>
<reference evidence="7 8" key="1">
    <citation type="submission" date="2014-11" db="EMBL/GenBank/DDBJ databases">
        <title>Genome sequence and analysis of novel Kurthia sp.</title>
        <authorList>
            <person name="Lawson J.N."/>
            <person name="Gonzalez J.E."/>
            <person name="Rinauldi L."/>
            <person name="Xuan Z."/>
            <person name="Firman A."/>
            <person name="Shaddox L."/>
            <person name="Trudeau A."/>
            <person name="Shah S."/>
            <person name="Reiman D."/>
        </authorList>
    </citation>
    <scope>NUCLEOTIDE SEQUENCE [LARGE SCALE GENOMIC DNA]</scope>
    <source>
        <strain evidence="7 8">3B1D</strain>
    </source>
</reference>
<dbReference type="RefSeq" id="WP_126989380.1">
    <property type="nucleotide sequence ID" value="NZ_JTFC01000008.1"/>
</dbReference>
<dbReference type="Pfam" id="PF00364">
    <property type="entry name" value="Biotin_lipoyl"/>
    <property type="match status" value="1"/>
</dbReference>
<evidence type="ECO:0000313" key="7">
    <source>
        <dbReference type="EMBL" id="RUS58043.1"/>
    </source>
</evidence>
<keyword evidence="4" id="KW-0012">Acyltransferase</keyword>
<evidence type="ECO:0000256" key="1">
    <source>
        <dbReference type="ARBA" id="ARBA00001938"/>
    </source>
</evidence>
<dbReference type="OrthoDB" id="9805770at2"/>
<dbReference type="GO" id="GO:0016746">
    <property type="term" value="F:acyltransferase activity"/>
    <property type="evidence" value="ECO:0007669"/>
    <property type="project" value="UniProtKB-KW"/>
</dbReference>
<dbReference type="PANTHER" id="PTHR23151:SF90">
    <property type="entry name" value="DIHYDROLIPOYLLYSINE-RESIDUE ACETYLTRANSFERASE COMPONENT OF PYRUVATE DEHYDROGENASE COMPLEX, MITOCHONDRIAL-RELATED"/>
    <property type="match status" value="1"/>
</dbReference>
<sequence length="395" mass="42317">MATAILMPKLGLTMTEGTVDAWYKQAGDSVEKGEVIATISSEKLTHDVEAPEAGVLQIVTAEEQEQVCKEPIGYVGAAGEEVASVAVPEEPVMSNEATAEAPIEVKAPVRQQGTRIFITPIARKIAAERGYDYTQIPGTGGNGRITRRDVESYVPVAEAAPVKAISNTGEGLTGMRKVIAKRMHASLHDTAQVTLHRKANISPLMKFREKMKKKLGDEGKASLGINVLLTRAVVLALKDHPEMNASYANGEHTKHEAIHIGMAVAVDAGLIVPVMRDATNQSLSQLADSLQNVATGARNNTLSSDLLSGSTFTISNLGHAGVEYFTPILNTPEIGILGVGALSTKLVFTKKGKVKEQQELPLSLTFDHQVVDGAPAGEFLQTICQYLENPYRLVF</sequence>
<organism evidence="7 8">
    <name type="scientific">Candidatus Kurthia intestinigallinarum</name>
    <dbReference type="NCBI Taxonomy" id="1562256"/>
    <lineage>
        <taxon>Bacteria</taxon>
        <taxon>Bacillati</taxon>
        <taxon>Bacillota</taxon>
        <taxon>Bacilli</taxon>
        <taxon>Bacillales</taxon>
        <taxon>Caryophanaceae</taxon>
        <taxon>Kurthia</taxon>
    </lineage>
</organism>
<dbReference type="InterPro" id="IPR036625">
    <property type="entry name" value="E3-bd_dom_sf"/>
</dbReference>
<dbReference type="SUPFAM" id="SSF47005">
    <property type="entry name" value="Peripheral subunit-binding domain of 2-oxo acid dehydrogenase complex"/>
    <property type="match status" value="1"/>
</dbReference>
<dbReference type="Proteomes" id="UP000288623">
    <property type="component" value="Unassembled WGS sequence"/>
</dbReference>